<evidence type="ECO:0000313" key="16">
    <source>
        <dbReference type="Proteomes" id="UP001142078"/>
    </source>
</evidence>
<dbReference type="AlphaFoldDB" id="A0A9X2S5U2"/>
<dbReference type="SUPFAM" id="SSF55874">
    <property type="entry name" value="ATPase domain of HSP90 chaperone/DNA topoisomerase II/histidine kinase"/>
    <property type="match status" value="1"/>
</dbReference>
<dbReference type="CDD" id="cd00082">
    <property type="entry name" value="HisKA"/>
    <property type="match status" value="1"/>
</dbReference>
<dbReference type="PROSITE" id="PS50109">
    <property type="entry name" value="HIS_KIN"/>
    <property type="match status" value="1"/>
</dbReference>
<evidence type="ECO:0000256" key="6">
    <source>
        <dbReference type="ARBA" id="ARBA00022692"/>
    </source>
</evidence>
<keyword evidence="10 13" id="KW-1133">Transmembrane helix</keyword>
<dbReference type="EC" id="2.7.13.3" evidence="3"/>
<feature type="transmembrane region" description="Helical" evidence="13">
    <location>
        <begin position="70"/>
        <end position="94"/>
    </location>
</feature>
<dbReference type="Pfam" id="PF00512">
    <property type="entry name" value="HisKA"/>
    <property type="match status" value="1"/>
</dbReference>
<keyword evidence="12 13" id="KW-0472">Membrane</keyword>
<dbReference type="PANTHER" id="PTHR45453:SF1">
    <property type="entry name" value="PHOSPHATE REGULON SENSOR PROTEIN PHOR"/>
    <property type="match status" value="1"/>
</dbReference>
<protein>
    <recommendedName>
        <fullName evidence="3">histidine kinase</fullName>
        <ecNumber evidence="3">2.7.13.3</ecNumber>
    </recommendedName>
</protein>
<evidence type="ECO:0000256" key="11">
    <source>
        <dbReference type="ARBA" id="ARBA00023012"/>
    </source>
</evidence>
<evidence type="ECO:0000256" key="13">
    <source>
        <dbReference type="SAM" id="Phobius"/>
    </source>
</evidence>
<dbReference type="InterPro" id="IPR005467">
    <property type="entry name" value="His_kinase_dom"/>
</dbReference>
<dbReference type="InterPro" id="IPR036890">
    <property type="entry name" value="HATPase_C_sf"/>
</dbReference>
<dbReference type="GO" id="GO:0004721">
    <property type="term" value="F:phosphoprotein phosphatase activity"/>
    <property type="evidence" value="ECO:0007669"/>
    <property type="project" value="TreeGrafter"/>
</dbReference>
<comment type="caution">
    <text evidence="15">The sequence shown here is derived from an EMBL/GenBank/DDBJ whole genome shotgun (WGS) entry which is preliminary data.</text>
</comment>
<keyword evidence="7" id="KW-0547">Nucleotide-binding</keyword>
<evidence type="ECO:0000256" key="10">
    <source>
        <dbReference type="ARBA" id="ARBA00022989"/>
    </source>
</evidence>
<dbReference type="InterPro" id="IPR004358">
    <property type="entry name" value="Sig_transdc_His_kin-like_C"/>
</dbReference>
<keyword evidence="5" id="KW-0808">Transferase</keyword>
<dbReference type="InterPro" id="IPR003594">
    <property type="entry name" value="HATPase_dom"/>
</dbReference>
<evidence type="ECO:0000256" key="12">
    <source>
        <dbReference type="ARBA" id="ARBA00023136"/>
    </source>
</evidence>
<dbReference type="GO" id="GO:0005886">
    <property type="term" value="C:plasma membrane"/>
    <property type="evidence" value="ECO:0007669"/>
    <property type="project" value="TreeGrafter"/>
</dbReference>
<dbReference type="Gene3D" id="3.30.565.10">
    <property type="entry name" value="Histidine kinase-like ATPase, C-terminal domain"/>
    <property type="match status" value="1"/>
</dbReference>
<dbReference type="InterPro" id="IPR003661">
    <property type="entry name" value="HisK_dim/P_dom"/>
</dbReference>
<dbReference type="RefSeq" id="WP_042681411.1">
    <property type="nucleotide sequence ID" value="NZ_CABKTM010000043.1"/>
</dbReference>
<dbReference type="InterPro" id="IPR050351">
    <property type="entry name" value="BphY/WalK/GraS-like"/>
</dbReference>
<dbReference type="InterPro" id="IPR036097">
    <property type="entry name" value="HisK_dim/P_sf"/>
</dbReference>
<evidence type="ECO:0000256" key="1">
    <source>
        <dbReference type="ARBA" id="ARBA00000085"/>
    </source>
</evidence>
<comment type="catalytic activity">
    <reaction evidence="1">
        <text>ATP + protein L-histidine = ADP + protein N-phospho-L-histidine.</text>
        <dbReference type="EC" id="2.7.13.3"/>
    </reaction>
</comment>
<dbReference type="FunFam" id="3.30.565.10:FF:000013">
    <property type="entry name" value="Two-component sensor histidine kinase"/>
    <property type="match status" value="1"/>
</dbReference>
<organism evidence="15 16">
    <name type="scientific">Anaerosalibacter massiliensis</name>
    <dbReference type="NCBI Taxonomy" id="1347392"/>
    <lineage>
        <taxon>Bacteria</taxon>
        <taxon>Bacillati</taxon>
        <taxon>Bacillota</taxon>
        <taxon>Tissierellia</taxon>
        <taxon>Tissierellales</taxon>
        <taxon>Sporanaerobacteraceae</taxon>
        <taxon>Anaerosalibacter</taxon>
    </lineage>
</organism>
<accession>A0A9X2S5U2</accession>
<evidence type="ECO:0000256" key="2">
    <source>
        <dbReference type="ARBA" id="ARBA00004370"/>
    </source>
</evidence>
<keyword evidence="16" id="KW-1185">Reference proteome</keyword>
<dbReference type="Gene3D" id="1.10.287.130">
    <property type="match status" value="1"/>
</dbReference>
<dbReference type="PANTHER" id="PTHR45453">
    <property type="entry name" value="PHOSPHATE REGULON SENSOR PROTEIN PHOR"/>
    <property type="match status" value="1"/>
</dbReference>
<dbReference type="SMART" id="SM00388">
    <property type="entry name" value="HisKA"/>
    <property type="match status" value="1"/>
</dbReference>
<proteinExistence type="predicted"/>
<gene>
    <name evidence="15" type="ORF">NSA23_02255</name>
</gene>
<evidence type="ECO:0000256" key="4">
    <source>
        <dbReference type="ARBA" id="ARBA00022553"/>
    </source>
</evidence>
<feature type="transmembrane region" description="Helical" evidence="13">
    <location>
        <begin position="7"/>
        <end position="29"/>
    </location>
</feature>
<dbReference type="Pfam" id="PF02518">
    <property type="entry name" value="HATPase_c"/>
    <property type="match status" value="1"/>
</dbReference>
<dbReference type="GO" id="GO:0005524">
    <property type="term" value="F:ATP binding"/>
    <property type="evidence" value="ECO:0007669"/>
    <property type="project" value="UniProtKB-KW"/>
</dbReference>
<keyword evidence="8 15" id="KW-0418">Kinase</keyword>
<reference evidence="15" key="1">
    <citation type="submission" date="2022-07" db="EMBL/GenBank/DDBJ databases">
        <title>Enhanced cultured diversity of the mouse gut microbiota enables custom-made synthetic communities.</title>
        <authorList>
            <person name="Afrizal A."/>
        </authorList>
    </citation>
    <scope>NUCLEOTIDE SEQUENCE</scope>
    <source>
        <strain evidence="15">DSM 29482</strain>
    </source>
</reference>
<evidence type="ECO:0000256" key="5">
    <source>
        <dbReference type="ARBA" id="ARBA00022679"/>
    </source>
</evidence>
<evidence type="ECO:0000256" key="7">
    <source>
        <dbReference type="ARBA" id="ARBA00022741"/>
    </source>
</evidence>
<dbReference type="Proteomes" id="UP001142078">
    <property type="component" value="Unassembled WGS sequence"/>
</dbReference>
<evidence type="ECO:0000256" key="9">
    <source>
        <dbReference type="ARBA" id="ARBA00022840"/>
    </source>
</evidence>
<dbReference type="GO" id="GO:0000155">
    <property type="term" value="F:phosphorelay sensor kinase activity"/>
    <property type="evidence" value="ECO:0007669"/>
    <property type="project" value="InterPro"/>
</dbReference>
<keyword evidence="11" id="KW-0902">Two-component regulatory system</keyword>
<evidence type="ECO:0000256" key="3">
    <source>
        <dbReference type="ARBA" id="ARBA00012438"/>
    </source>
</evidence>
<keyword evidence="4" id="KW-0597">Phosphoprotein</keyword>
<keyword evidence="9" id="KW-0067">ATP-binding</keyword>
<dbReference type="PRINTS" id="PR00344">
    <property type="entry name" value="BCTRLSENSOR"/>
</dbReference>
<evidence type="ECO:0000256" key="8">
    <source>
        <dbReference type="ARBA" id="ARBA00022777"/>
    </source>
</evidence>
<dbReference type="SUPFAM" id="SSF47384">
    <property type="entry name" value="Homodimeric domain of signal transducing histidine kinase"/>
    <property type="match status" value="1"/>
</dbReference>
<name>A0A9X2S5U2_9FIRM</name>
<dbReference type="EMBL" id="JANJZL010000001">
    <property type="protein sequence ID" value="MCR2042932.1"/>
    <property type="molecule type" value="Genomic_DNA"/>
</dbReference>
<dbReference type="SMART" id="SM00387">
    <property type="entry name" value="HATPase_c"/>
    <property type="match status" value="1"/>
</dbReference>
<evidence type="ECO:0000313" key="15">
    <source>
        <dbReference type="EMBL" id="MCR2042932.1"/>
    </source>
</evidence>
<dbReference type="GO" id="GO:0016036">
    <property type="term" value="P:cellular response to phosphate starvation"/>
    <property type="evidence" value="ECO:0007669"/>
    <property type="project" value="TreeGrafter"/>
</dbReference>
<keyword evidence="6 13" id="KW-0812">Transmembrane</keyword>
<comment type="subcellular location">
    <subcellularLocation>
        <location evidence="2">Membrane</location>
    </subcellularLocation>
</comment>
<evidence type="ECO:0000259" key="14">
    <source>
        <dbReference type="PROSITE" id="PS50109"/>
    </source>
</evidence>
<feature type="domain" description="Histidine kinase" evidence="14">
    <location>
        <begin position="160"/>
        <end position="374"/>
    </location>
</feature>
<sequence length="374" mass="42591">MKNNGKSILKAGLIIFATILFCLGTVWFVDQVFNGVFKEWFYNRFSTNPEYSRYGELGVIFRSWSEIKKIVISVFFAFVIIIVLCSSISAYFYARYRSKKDITFIADFMSSFMNSNSDGLTLPKKYSEIEIQLIRIKGISQNHQQLMQVEMQRKNDLITYLAHDLKTPLASVIGYLSLLDEVPDMPVEQKAKYVGIALEKAYRLEELINEFFEITRFNLQSIVLNKRKIKLAFMLQQMVDEFYPMLIPQGKQVIIHAPDNLILVGDADKLARVFNNILKNAIAYSYENSVIDISAAQQDENIVITFINQGDPIPPQKLDTIFEKFYRLDFSRSTSTGGTGLGLAIAKEIVTAHGGTITAKSNEEHTIFTINLPS</sequence>